<dbReference type="Proteomes" id="UP000046067">
    <property type="component" value="Unassembled WGS sequence"/>
</dbReference>
<gene>
    <name evidence="1" type="ORF">ERS013201_01039</name>
</gene>
<protein>
    <submittedName>
        <fullName evidence="1">Uncharacterized protein</fullName>
    </submittedName>
</protein>
<accession>A0A655W6D3</accession>
<reference evidence="1 2" key="1">
    <citation type="submission" date="2015-07" db="EMBL/GenBank/DDBJ databases">
        <authorList>
            <consortium name="Pathogen Informatics"/>
        </authorList>
    </citation>
    <scope>NUCLEOTIDE SEQUENCE [LARGE SCALE GENOMIC DNA]</scope>
    <source>
        <strain evidence="1 2">A325</strain>
    </source>
</reference>
<evidence type="ECO:0000313" key="2">
    <source>
        <dbReference type="Proteomes" id="UP000046067"/>
    </source>
</evidence>
<evidence type="ECO:0000313" key="1">
    <source>
        <dbReference type="EMBL" id="CSB82233.1"/>
    </source>
</evidence>
<sequence length="107" mass="12358">MLVACDQSAIWEYHIHFISTVSNSCFRFSNGDFNIVITVREIGYRSNTDFRGSLLAKCLLSNRNKARVNTNGSRVADWTFRIMTKLDHFGIRIVVIQRGEIHQFQCT</sequence>
<name>A0A655W6D3_VIBCL</name>
<dbReference type="EMBL" id="CWQJ01000005">
    <property type="protein sequence ID" value="CSB82233.1"/>
    <property type="molecule type" value="Genomic_DNA"/>
</dbReference>
<organism evidence="1 2">
    <name type="scientific">Vibrio cholerae</name>
    <dbReference type="NCBI Taxonomy" id="666"/>
    <lineage>
        <taxon>Bacteria</taxon>
        <taxon>Pseudomonadati</taxon>
        <taxon>Pseudomonadota</taxon>
        <taxon>Gammaproteobacteria</taxon>
        <taxon>Vibrionales</taxon>
        <taxon>Vibrionaceae</taxon>
        <taxon>Vibrio</taxon>
    </lineage>
</organism>
<dbReference type="AlphaFoldDB" id="A0A655W6D3"/>
<proteinExistence type="predicted"/>